<dbReference type="KEGG" id="fnk:E1750_06755"/>
<evidence type="ECO:0000256" key="2">
    <source>
        <dbReference type="ARBA" id="ARBA00004829"/>
    </source>
</evidence>
<feature type="domain" description="Lycopene cyclase" evidence="9">
    <location>
        <begin position="147"/>
        <end position="237"/>
    </location>
</feature>
<feature type="domain" description="Lycopene cyclase" evidence="9">
    <location>
        <begin position="21"/>
        <end position="109"/>
    </location>
</feature>
<dbReference type="OrthoDB" id="5195186at2"/>
<evidence type="ECO:0000256" key="5">
    <source>
        <dbReference type="ARBA" id="ARBA00022989"/>
    </source>
</evidence>
<dbReference type="EMBL" id="CP037933">
    <property type="protein sequence ID" value="QBN18518.1"/>
    <property type="molecule type" value="Genomic_DNA"/>
</dbReference>
<comment type="pathway">
    <text evidence="2">Carotenoid biosynthesis.</text>
</comment>
<gene>
    <name evidence="10" type="ORF">E1750_06755</name>
</gene>
<dbReference type="GO" id="GO:0016020">
    <property type="term" value="C:membrane"/>
    <property type="evidence" value="ECO:0007669"/>
    <property type="project" value="UniProtKB-SubCell"/>
</dbReference>
<evidence type="ECO:0000256" key="4">
    <source>
        <dbReference type="ARBA" id="ARBA00022746"/>
    </source>
</evidence>
<organism evidence="10 11">
    <name type="scientific">Flavobacterium nackdongense</name>
    <dbReference type="NCBI Taxonomy" id="2547394"/>
    <lineage>
        <taxon>Bacteria</taxon>
        <taxon>Pseudomonadati</taxon>
        <taxon>Bacteroidota</taxon>
        <taxon>Flavobacteriia</taxon>
        <taxon>Flavobacteriales</taxon>
        <taxon>Flavobacteriaceae</taxon>
        <taxon>Flavobacterium</taxon>
    </lineage>
</organism>
<protein>
    <submittedName>
        <fullName evidence="10">Lycopene cyclase domain-containing protein</fullName>
    </submittedName>
</protein>
<feature type="transmembrane region" description="Helical" evidence="8">
    <location>
        <begin position="20"/>
        <end position="38"/>
    </location>
</feature>
<evidence type="ECO:0000256" key="1">
    <source>
        <dbReference type="ARBA" id="ARBA00004141"/>
    </source>
</evidence>
<keyword evidence="5 8" id="KW-1133">Transmembrane helix</keyword>
<dbReference type="GO" id="GO:0016872">
    <property type="term" value="F:intramolecular lyase activity"/>
    <property type="evidence" value="ECO:0007669"/>
    <property type="project" value="InterPro"/>
</dbReference>
<feature type="transmembrane region" description="Helical" evidence="8">
    <location>
        <begin position="50"/>
        <end position="75"/>
    </location>
</feature>
<keyword evidence="4" id="KW-0125">Carotenoid biosynthesis</keyword>
<evidence type="ECO:0000256" key="7">
    <source>
        <dbReference type="ARBA" id="ARBA00023235"/>
    </source>
</evidence>
<evidence type="ECO:0000256" key="6">
    <source>
        <dbReference type="ARBA" id="ARBA00023136"/>
    </source>
</evidence>
<dbReference type="GO" id="GO:0045436">
    <property type="term" value="F:lycopene beta cyclase activity"/>
    <property type="evidence" value="ECO:0007669"/>
    <property type="project" value="UniProtKB-ARBA"/>
</dbReference>
<keyword evidence="7" id="KW-0413">Isomerase</keyword>
<dbReference type="InterPro" id="IPR017825">
    <property type="entry name" value="Lycopene_cyclase_dom"/>
</dbReference>
<evidence type="ECO:0000313" key="10">
    <source>
        <dbReference type="EMBL" id="QBN18518.1"/>
    </source>
</evidence>
<keyword evidence="6 8" id="KW-0472">Membrane</keyword>
<comment type="subcellular location">
    <subcellularLocation>
        <location evidence="1">Membrane</location>
        <topology evidence="1">Multi-pass membrane protein</topology>
    </subcellularLocation>
</comment>
<feature type="transmembrane region" description="Helical" evidence="8">
    <location>
        <begin position="151"/>
        <end position="168"/>
    </location>
</feature>
<evidence type="ECO:0000259" key="9">
    <source>
        <dbReference type="Pfam" id="PF18916"/>
    </source>
</evidence>
<feature type="transmembrane region" description="Helical" evidence="8">
    <location>
        <begin position="218"/>
        <end position="237"/>
    </location>
</feature>
<feature type="transmembrane region" description="Helical" evidence="8">
    <location>
        <begin position="175"/>
        <end position="198"/>
    </location>
</feature>
<evidence type="ECO:0000313" key="11">
    <source>
        <dbReference type="Proteomes" id="UP000291124"/>
    </source>
</evidence>
<keyword evidence="3 8" id="KW-0812">Transmembrane</keyword>
<feature type="transmembrane region" description="Helical" evidence="8">
    <location>
        <begin position="128"/>
        <end position="145"/>
    </location>
</feature>
<evidence type="ECO:0000256" key="8">
    <source>
        <dbReference type="SAM" id="Phobius"/>
    </source>
</evidence>
<dbReference type="Pfam" id="PF18916">
    <property type="entry name" value="Lycopene_cyc"/>
    <property type="match status" value="2"/>
</dbReference>
<reference evidence="11" key="1">
    <citation type="submission" date="2019-03" db="EMBL/GenBank/DDBJ databases">
        <title>Flavobacterium sp.</title>
        <authorList>
            <person name="Kim H."/>
        </authorList>
    </citation>
    <scope>NUCLEOTIDE SEQUENCE [LARGE SCALE GENOMIC DNA]</scope>
    <source>
        <strain evidence="11">GS13</strain>
    </source>
</reference>
<evidence type="ECO:0000256" key="3">
    <source>
        <dbReference type="ARBA" id="ARBA00022692"/>
    </source>
</evidence>
<feature type="transmembrane region" description="Helical" evidence="8">
    <location>
        <begin position="95"/>
        <end position="116"/>
    </location>
</feature>
<keyword evidence="11" id="KW-1185">Reference proteome</keyword>
<dbReference type="GO" id="GO:0016117">
    <property type="term" value="P:carotenoid biosynthetic process"/>
    <property type="evidence" value="ECO:0007669"/>
    <property type="project" value="UniProtKB-KW"/>
</dbReference>
<dbReference type="AlphaFoldDB" id="A0A4P6Y979"/>
<accession>A0A4P6Y979</accession>
<sequence length="243" mass="28296">MVNVLECFSFLSNTLRFSMSLYFFLNIASFIIPFLYSFESRMRYIKRAKAVFSAILITAIFFIVWDIIFTKLGVWSFNPRYHLGVEFFELPIEEWLFFICIPYASLFIHFAFRFFFPAVALSDQLVKRIYWALVVLLIPTIIFNYTKLYTVINYSVLVLLLTYTVFKVPHVLNTFFITFLIVLIPFSIVNGILTGSFIDEPVVSYNNAENLGIRLGTIPIEDIGYAFSMLLMSVVLITKIENK</sequence>
<proteinExistence type="predicted"/>
<dbReference type="Proteomes" id="UP000291124">
    <property type="component" value="Chromosome"/>
</dbReference>
<dbReference type="NCBIfam" id="TIGR03462">
    <property type="entry name" value="CarR_dom_SF"/>
    <property type="match status" value="2"/>
</dbReference>
<name>A0A4P6Y979_9FLAO</name>